<accession>A0AC59ZI93</accession>
<evidence type="ECO:0000313" key="1">
    <source>
        <dbReference type="EMBL" id="CAN0416189.1"/>
    </source>
</evidence>
<organism evidence="1 2">
    <name type="scientific">Rangifer tarandus platyrhynchus</name>
    <name type="common">Svalbard reindeer</name>
    <dbReference type="NCBI Taxonomy" id="3082113"/>
    <lineage>
        <taxon>Eukaryota</taxon>
        <taxon>Metazoa</taxon>
        <taxon>Chordata</taxon>
        <taxon>Craniata</taxon>
        <taxon>Vertebrata</taxon>
        <taxon>Euteleostomi</taxon>
        <taxon>Mammalia</taxon>
        <taxon>Eutheria</taxon>
        <taxon>Laurasiatheria</taxon>
        <taxon>Artiodactyla</taxon>
        <taxon>Ruminantia</taxon>
        <taxon>Pecora</taxon>
        <taxon>Cervidae</taxon>
        <taxon>Odocoileinae</taxon>
        <taxon>Rangifer</taxon>
    </lineage>
</organism>
<name>A0AC59ZI93_RANTA</name>
<sequence length="159" mass="16929">MGRTMLSKSLIQFSVEGWGCVPSLLFDLRPNYGGGDEDNVTSFERSHAGTAALSAPNPAAGYHWPTLAHTSARDSWTLAGKSGPVSCGVTAPFSWVLVLKVLFVPSKRLFPQSCVCSGSSIVGLMATSFKRACAVPRSAASEPLPLRPATADPDLRRRH</sequence>
<proteinExistence type="predicted"/>
<dbReference type="EMBL" id="OX596113">
    <property type="protein sequence ID" value="CAN0416189.1"/>
    <property type="molecule type" value="Genomic_DNA"/>
</dbReference>
<gene>
    <name evidence="1" type="ORF">MRATA1EN22A_LOCUS18168</name>
</gene>
<evidence type="ECO:0000313" key="2">
    <source>
        <dbReference type="Proteomes" id="UP001162501"/>
    </source>
</evidence>
<reference evidence="1" key="2">
    <citation type="submission" date="2025-03" db="EMBL/GenBank/DDBJ databases">
        <authorList>
            <consortium name="ELIXIR-Norway"/>
            <consortium name="Elixir Norway"/>
        </authorList>
    </citation>
    <scope>NUCLEOTIDE SEQUENCE</scope>
</reference>
<protein>
    <submittedName>
        <fullName evidence="1">Uncharacterized protein</fullName>
    </submittedName>
</protein>
<dbReference type="Proteomes" id="UP001162501">
    <property type="component" value="Chromosome 29"/>
</dbReference>
<reference evidence="1" key="1">
    <citation type="submission" date="2023-05" db="EMBL/GenBank/DDBJ databases">
        <authorList>
            <consortium name="ELIXIR-Norway"/>
        </authorList>
    </citation>
    <scope>NUCLEOTIDE SEQUENCE</scope>
</reference>